<dbReference type="Proteomes" id="UP000271010">
    <property type="component" value="Unassembled WGS sequence"/>
</dbReference>
<gene>
    <name evidence="1" type="ORF">EFA69_06250</name>
</gene>
<accession>A0A3M9N1Y1</accession>
<name>A0A3M9N1Y1_9BACT</name>
<keyword evidence="2" id="KW-1185">Reference proteome</keyword>
<proteinExistence type="predicted"/>
<dbReference type="OrthoDB" id="962981at2"/>
<organism evidence="1 2">
    <name type="scientific">Rufibacter immobilis</name>
    <dbReference type="NCBI Taxonomy" id="1348778"/>
    <lineage>
        <taxon>Bacteria</taxon>
        <taxon>Pseudomonadati</taxon>
        <taxon>Bacteroidota</taxon>
        <taxon>Cytophagia</taxon>
        <taxon>Cytophagales</taxon>
        <taxon>Hymenobacteraceae</taxon>
        <taxon>Rufibacter</taxon>
    </lineage>
</organism>
<evidence type="ECO:0000313" key="2">
    <source>
        <dbReference type="Proteomes" id="UP000271010"/>
    </source>
</evidence>
<comment type="caution">
    <text evidence="1">The sequence shown here is derived from an EMBL/GenBank/DDBJ whole genome shotgun (WGS) entry which is preliminary data.</text>
</comment>
<dbReference type="EMBL" id="RJJE01000004">
    <property type="protein sequence ID" value="RNI31799.1"/>
    <property type="molecule type" value="Genomic_DNA"/>
</dbReference>
<protein>
    <submittedName>
        <fullName evidence="1">Uncharacterized protein</fullName>
    </submittedName>
</protein>
<dbReference type="RefSeq" id="WP_123132252.1">
    <property type="nucleotide sequence ID" value="NZ_JBHMAD010000023.1"/>
</dbReference>
<dbReference type="AlphaFoldDB" id="A0A3M9N1Y1"/>
<evidence type="ECO:0000313" key="1">
    <source>
        <dbReference type="EMBL" id="RNI31799.1"/>
    </source>
</evidence>
<reference evidence="1 2" key="1">
    <citation type="submission" date="2018-11" db="EMBL/GenBank/DDBJ databases">
        <title>Rufibacter latericius sp. nov., isolated from water in Baiyang Lake.</title>
        <authorList>
            <person name="Yang Y."/>
        </authorList>
    </citation>
    <scope>NUCLEOTIDE SEQUENCE [LARGE SCALE GENOMIC DNA]</scope>
    <source>
        <strain evidence="1 2">MCC P1</strain>
    </source>
</reference>
<sequence length="103" mass="11748">MKPLDIEGLARQSDFDYSFNGDILTIRDLDKGNKSVTNNIDNILAYINQFIPVSDYLVMYLDSSGIWDGVAVQEISGNFSCRFFPLNEKDYDKAVAKMHFLQL</sequence>